<dbReference type="Gene3D" id="1.10.240.10">
    <property type="entry name" value="Tyrosyl-Transfer RNA Synthetase"/>
    <property type="match status" value="1"/>
</dbReference>
<comment type="function">
    <text evidence="10">Catalyzes the attachment of tyrosine to tRNA(Tyr) in a two-step reaction: tyrosine is first activated by ATP to form Tyr-AMP and then transferred to the acceptor end of tRNA(Tyr).</text>
</comment>
<dbReference type="EC" id="6.1.1.1" evidence="10"/>
<dbReference type="PANTHER" id="PTHR11766:SF1">
    <property type="entry name" value="TYROSINE--TRNA LIGASE"/>
    <property type="match status" value="1"/>
</dbReference>
<dbReference type="EMBL" id="VTPS01000007">
    <property type="protein sequence ID" value="TZE82275.1"/>
    <property type="molecule type" value="Genomic_DNA"/>
</dbReference>
<dbReference type="InterPro" id="IPR001412">
    <property type="entry name" value="aa-tRNA-synth_I_CS"/>
</dbReference>
<dbReference type="GO" id="GO:0006437">
    <property type="term" value="P:tyrosyl-tRNA aminoacylation"/>
    <property type="evidence" value="ECO:0007669"/>
    <property type="project" value="UniProtKB-UniRule"/>
</dbReference>
<dbReference type="GO" id="GO:0005829">
    <property type="term" value="C:cytosol"/>
    <property type="evidence" value="ECO:0007669"/>
    <property type="project" value="TreeGrafter"/>
</dbReference>
<feature type="binding site" evidence="10">
    <location>
        <position position="234"/>
    </location>
    <ligand>
        <name>ATP</name>
        <dbReference type="ChEBI" id="CHEBI:30616"/>
    </ligand>
</feature>
<keyword evidence="3 10" id="KW-0436">Ligase</keyword>
<feature type="short sequence motif" description="'KMSKS' region" evidence="10">
    <location>
        <begin position="231"/>
        <end position="235"/>
    </location>
</feature>
<feature type="short sequence motif" description="'HIGH' region" evidence="10">
    <location>
        <begin position="46"/>
        <end position="55"/>
    </location>
</feature>
<evidence type="ECO:0000256" key="8">
    <source>
        <dbReference type="ARBA" id="ARBA00023146"/>
    </source>
</evidence>
<name>A0A5D8QC59_9THEO</name>
<dbReference type="AlphaFoldDB" id="A0A5D8QC59"/>
<protein>
    <recommendedName>
        <fullName evidence="10">Tyrosine--tRNA ligase</fullName>
        <ecNumber evidence="10">6.1.1.1</ecNumber>
    </recommendedName>
    <alternativeName>
        <fullName evidence="10">Tyrosyl-tRNA synthetase</fullName>
        <shortName evidence="10">TyrRS</shortName>
    </alternativeName>
</protein>
<dbReference type="NCBIfam" id="TIGR00234">
    <property type="entry name" value="tyrS"/>
    <property type="match status" value="1"/>
</dbReference>
<dbReference type="HAMAP" id="MF_02007">
    <property type="entry name" value="Tyr_tRNA_synth_type2"/>
    <property type="match status" value="1"/>
</dbReference>
<keyword evidence="8 10" id="KW-0030">Aminoacyl-tRNA synthetase</keyword>
<dbReference type="CDD" id="cd00165">
    <property type="entry name" value="S4"/>
    <property type="match status" value="1"/>
</dbReference>
<keyword evidence="5 10" id="KW-0067">ATP-binding</keyword>
<dbReference type="InterPro" id="IPR024088">
    <property type="entry name" value="Tyr-tRNA-ligase_bac-type"/>
</dbReference>
<dbReference type="Proteomes" id="UP000322976">
    <property type="component" value="Unassembled WGS sequence"/>
</dbReference>
<dbReference type="InterPro" id="IPR002305">
    <property type="entry name" value="aa-tRNA-synth_Ic"/>
</dbReference>
<dbReference type="Gene3D" id="3.10.290.10">
    <property type="entry name" value="RNA-binding S4 domain"/>
    <property type="match status" value="1"/>
</dbReference>
<comment type="catalytic activity">
    <reaction evidence="9 10">
        <text>tRNA(Tyr) + L-tyrosine + ATP = L-tyrosyl-tRNA(Tyr) + AMP + diphosphate + H(+)</text>
        <dbReference type="Rhea" id="RHEA:10220"/>
        <dbReference type="Rhea" id="RHEA-COMP:9706"/>
        <dbReference type="Rhea" id="RHEA-COMP:9707"/>
        <dbReference type="ChEBI" id="CHEBI:15378"/>
        <dbReference type="ChEBI" id="CHEBI:30616"/>
        <dbReference type="ChEBI" id="CHEBI:33019"/>
        <dbReference type="ChEBI" id="CHEBI:58315"/>
        <dbReference type="ChEBI" id="CHEBI:78442"/>
        <dbReference type="ChEBI" id="CHEBI:78536"/>
        <dbReference type="ChEBI" id="CHEBI:456215"/>
        <dbReference type="EC" id="6.1.1.1"/>
    </reaction>
</comment>
<organism evidence="13 14">
    <name type="scientific">Calorimonas adulescens</name>
    <dbReference type="NCBI Taxonomy" id="2606906"/>
    <lineage>
        <taxon>Bacteria</taxon>
        <taxon>Bacillati</taxon>
        <taxon>Bacillota</taxon>
        <taxon>Clostridia</taxon>
        <taxon>Thermoanaerobacterales</taxon>
        <taxon>Thermoanaerobacteraceae</taxon>
        <taxon>Calorimonas</taxon>
    </lineage>
</organism>
<dbReference type="SMART" id="SM00363">
    <property type="entry name" value="S4"/>
    <property type="match status" value="1"/>
</dbReference>
<dbReference type="InterPro" id="IPR002307">
    <property type="entry name" value="Tyr-tRNA-ligase"/>
</dbReference>
<evidence type="ECO:0000256" key="3">
    <source>
        <dbReference type="ARBA" id="ARBA00022598"/>
    </source>
</evidence>
<dbReference type="FunFam" id="3.40.50.620:FF:000061">
    <property type="entry name" value="Tyrosine--tRNA ligase"/>
    <property type="match status" value="1"/>
</dbReference>
<feature type="domain" description="RNA-binding S4" evidence="12">
    <location>
        <begin position="346"/>
        <end position="407"/>
    </location>
</feature>
<dbReference type="PANTHER" id="PTHR11766">
    <property type="entry name" value="TYROSYL-TRNA SYNTHETASE"/>
    <property type="match status" value="1"/>
</dbReference>
<gene>
    <name evidence="10" type="primary">tyrS</name>
    <name evidence="13" type="ORF">FWJ32_05850</name>
</gene>
<reference evidence="13 14" key="1">
    <citation type="submission" date="2019-08" db="EMBL/GenBank/DDBJ databases">
        <title>Calorimonas adulescens gen. nov., sp. nov., an anaerobic thermophilic bacterium from Sakhalin hot spring.</title>
        <authorList>
            <person name="Khomyakova M.A."/>
            <person name="Merkel A.Y."/>
            <person name="Novikov A."/>
            <person name="Bonch-Osmolovskaya E.A."/>
            <person name="Slobodkin A.I."/>
        </authorList>
    </citation>
    <scope>NUCLEOTIDE SEQUENCE [LARGE SCALE GENOMIC DNA]</scope>
    <source>
        <strain evidence="13 14">A05MB</strain>
    </source>
</reference>
<evidence type="ECO:0000313" key="14">
    <source>
        <dbReference type="Proteomes" id="UP000322976"/>
    </source>
</evidence>
<dbReference type="InterPro" id="IPR014729">
    <property type="entry name" value="Rossmann-like_a/b/a_fold"/>
</dbReference>
<accession>A0A5D8QC59</accession>
<keyword evidence="4 10" id="KW-0547">Nucleotide-binding</keyword>
<keyword evidence="6 11" id="KW-0694">RNA-binding</keyword>
<dbReference type="SUPFAM" id="SSF55174">
    <property type="entry name" value="Alpha-L RNA-binding motif"/>
    <property type="match status" value="1"/>
</dbReference>
<dbReference type="GO" id="GO:0005524">
    <property type="term" value="F:ATP binding"/>
    <property type="evidence" value="ECO:0007669"/>
    <property type="project" value="UniProtKB-UniRule"/>
</dbReference>
<dbReference type="GO" id="GO:0004831">
    <property type="term" value="F:tyrosine-tRNA ligase activity"/>
    <property type="evidence" value="ECO:0007669"/>
    <property type="project" value="UniProtKB-UniRule"/>
</dbReference>
<comment type="subunit">
    <text evidence="1 10">Homodimer.</text>
</comment>
<comment type="caution">
    <text evidence="13">The sequence shown here is derived from an EMBL/GenBank/DDBJ whole genome shotgun (WGS) entry which is preliminary data.</text>
</comment>
<comment type="subcellular location">
    <subcellularLocation>
        <location evidence="10">Cytoplasm</location>
    </subcellularLocation>
</comment>
<dbReference type="InterPro" id="IPR002942">
    <property type="entry name" value="S4_RNA-bd"/>
</dbReference>
<comment type="similarity">
    <text evidence="10">Belongs to the class-I aminoacyl-tRNA synthetase family. TyrS type 2 subfamily.</text>
</comment>
<evidence type="ECO:0000256" key="9">
    <source>
        <dbReference type="ARBA" id="ARBA00048248"/>
    </source>
</evidence>
<dbReference type="GO" id="GO:0003723">
    <property type="term" value="F:RNA binding"/>
    <property type="evidence" value="ECO:0007669"/>
    <property type="project" value="UniProtKB-KW"/>
</dbReference>
<evidence type="ECO:0000256" key="11">
    <source>
        <dbReference type="PROSITE-ProRule" id="PRU00182"/>
    </source>
</evidence>
<dbReference type="Pfam" id="PF01479">
    <property type="entry name" value="S4"/>
    <property type="match status" value="1"/>
</dbReference>
<evidence type="ECO:0000259" key="12">
    <source>
        <dbReference type="SMART" id="SM00363"/>
    </source>
</evidence>
<evidence type="ECO:0000256" key="5">
    <source>
        <dbReference type="ARBA" id="ARBA00022840"/>
    </source>
</evidence>
<dbReference type="InterPro" id="IPR036986">
    <property type="entry name" value="S4_RNA-bd_sf"/>
</dbReference>
<dbReference type="PROSITE" id="PS00178">
    <property type="entry name" value="AA_TRNA_LIGASE_I"/>
    <property type="match status" value="1"/>
</dbReference>
<evidence type="ECO:0000256" key="2">
    <source>
        <dbReference type="ARBA" id="ARBA00022490"/>
    </source>
</evidence>
<evidence type="ECO:0000256" key="1">
    <source>
        <dbReference type="ARBA" id="ARBA00011738"/>
    </source>
</evidence>
<evidence type="ECO:0000256" key="6">
    <source>
        <dbReference type="ARBA" id="ARBA00022884"/>
    </source>
</evidence>
<keyword evidence="7 10" id="KW-0648">Protein biosynthesis</keyword>
<dbReference type="Pfam" id="PF00579">
    <property type="entry name" value="tRNA-synt_1b"/>
    <property type="match status" value="1"/>
</dbReference>
<dbReference type="PROSITE" id="PS50889">
    <property type="entry name" value="S4"/>
    <property type="match status" value="1"/>
</dbReference>
<dbReference type="Gene3D" id="3.40.50.620">
    <property type="entry name" value="HUPs"/>
    <property type="match status" value="1"/>
</dbReference>
<proteinExistence type="inferred from homology"/>
<evidence type="ECO:0000256" key="10">
    <source>
        <dbReference type="HAMAP-Rule" id="MF_02007"/>
    </source>
</evidence>
<dbReference type="FunFam" id="1.10.240.10:FF:000006">
    <property type="entry name" value="Tyrosine--tRNA ligase"/>
    <property type="match status" value="1"/>
</dbReference>
<dbReference type="InterPro" id="IPR024108">
    <property type="entry name" value="Tyr-tRNA-ligase_bac_2"/>
</dbReference>
<dbReference type="PRINTS" id="PR01040">
    <property type="entry name" value="TRNASYNTHTYR"/>
</dbReference>
<keyword evidence="14" id="KW-1185">Reference proteome</keyword>
<evidence type="ECO:0000256" key="4">
    <source>
        <dbReference type="ARBA" id="ARBA00022741"/>
    </source>
</evidence>
<dbReference type="CDD" id="cd00805">
    <property type="entry name" value="TyrRS_core"/>
    <property type="match status" value="1"/>
</dbReference>
<dbReference type="RefSeq" id="WP_149545036.1">
    <property type="nucleotide sequence ID" value="NZ_VTPS01000007.1"/>
</dbReference>
<sequence length="408" mass="46958">MLDLEEQMKIIKKGVAEIISEDELRERLKKSIEDGRPLKIKFGMDPTAPDIHLGHTVILRKLRQFQDLGHEVTLLIGDFTSLVGDPTGRSETRKPMTREKIMENARTYQEQAFKILDPNKTIIRFNSEWLSKLTFEEVLVLSSKYTVARMLERDDFEKRFKSNIPIYIHEFMYPLMQGYDSVALGCDIEFGGTDQKFNILMGRMLQREYGKENGQIAILMPILEGIDGTKKMSKSLGNYIGIDEDPNDIYGKIMSIPDELIIRYYNLVTDVHPDKIEEIKSKMDDGSLNPRDAKMALAREIVSLYYGREKALEAEENFKTIFQRNEIPEDIEEIMVDSEIFNDGKVWLPKLLTVVGLTPTNNEAKRMIEQGAVRLNGERITSIEEDIKVNNGDVIQVGKRRFARLIVK</sequence>
<evidence type="ECO:0000313" key="13">
    <source>
        <dbReference type="EMBL" id="TZE82275.1"/>
    </source>
</evidence>
<dbReference type="SUPFAM" id="SSF52374">
    <property type="entry name" value="Nucleotidylyl transferase"/>
    <property type="match status" value="1"/>
</dbReference>
<evidence type="ECO:0000256" key="7">
    <source>
        <dbReference type="ARBA" id="ARBA00022917"/>
    </source>
</evidence>
<keyword evidence="2 10" id="KW-0963">Cytoplasm</keyword>